<evidence type="ECO:0000256" key="4">
    <source>
        <dbReference type="ARBA" id="ARBA00022898"/>
    </source>
</evidence>
<dbReference type="AlphaFoldDB" id="A0A1G8RD19"/>
<comment type="catalytic activity">
    <reaction evidence="7">
        <text>(S)-4-amino-5-oxopentanoate = 5-aminolevulinate</text>
        <dbReference type="Rhea" id="RHEA:14265"/>
        <dbReference type="ChEBI" id="CHEBI:57501"/>
        <dbReference type="ChEBI" id="CHEBI:356416"/>
        <dbReference type="EC" id="5.4.3.8"/>
    </reaction>
</comment>
<comment type="subunit">
    <text evidence="7">Homodimer.</text>
</comment>
<dbReference type="GO" id="GO:0008483">
    <property type="term" value="F:transaminase activity"/>
    <property type="evidence" value="ECO:0007669"/>
    <property type="project" value="InterPro"/>
</dbReference>
<dbReference type="CDD" id="cd00610">
    <property type="entry name" value="OAT_like"/>
    <property type="match status" value="1"/>
</dbReference>
<evidence type="ECO:0000313" key="9">
    <source>
        <dbReference type="Proteomes" id="UP000199580"/>
    </source>
</evidence>
<dbReference type="EC" id="5.4.3.8" evidence="7"/>
<dbReference type="NCBIfam" id="NF000818">
    <property type="entry name" value="PRK00062.1"/>
    <property type="match status" value="1"/>
</dbReference>
<comment type="similarity">
    <text evidence="3 7">Belongs to the class-III pyridoxal-phosphate-dependent aminotransferase family. HemL subfamily.</text>
</comment>
<evidence type="ECO:0000256" key="5">
    <source>
        <dbReference type="ARBA" id="ARBA00023235"/>
    </source>
</evidence>
<accession>A0A1G8RD19</accession>
<dbReference type="PROSITE" id="PS00600">
    <property type="entry name" value="AA_TRANSFER_CLASS_3"/>
    <property type="match status" value="1"/>
</dbReference>
<evidence type="ECO:0000256" key="6">
    <source>
        <dbReference type="ARBA" id="ARBA00023244"/>
    </source>
</evidence>
<dbReference type="SUPFAM" id="SSF53383">
    <property type="entry name" value="PLP-dependent transferases"/>
    <property type="match status" value="1"/>
</dbReference>
<protein>
    <recommendedName>
        <fullName evidence="7">Glutamate-1-semialdehyde 2,1-aminomutase</fullName>
        <shortName evidence="7">GSA</shortName>
        <ecNumber evidence="7">5.4.3.8</ecNumber>
    </recommendedName>
    <alternativeName>
        <fullName evidence="7">Glutamate-1-semialdehyde aminotransferase</fullName>
        <shortName evidence="7">GSA-AT</shortName>
    </alternativeName>
</protein>
<feature type="modified residue" description="N6-(pyridoxal phosphate)lysine" evidence="7">
    <location>
        <position position="267"/>
    </location>
</feature>
<dbReference type="GO" id="GO:0030170">
    <property type="term" value="F:pyridoxal phosphate binding"/>
    <property type="evidence" value="ECO:0007669"/>
    <property type="project" value="InterPro"/>
</dbReference>
<gene>
    <name evidence="7" type="primary">hemL</name>
    <name evidence="8" type="ORF">SAMN04487935_0047</name>
</gene>
<dbReference type="InterPro" id="IPR004639">
    <property type="entry name" value="4pyrrol_synth_GluAld_NH2Trfase"/>
</dbReference>
<dbReference type="UniPathway" id="UPA00251">
    <property type="reaction ID" value="UER00317"/>
</dbReference>
<keyword evidence="5 7" id="KW-0413">Isomerase</keyword>
<dbReference type="NCBIfam" id="TIGR00713">
    <property type="entry name" value="hemL"/>
    <property type="match status" value="1"/>
</dbReference>
<evidence type="ECO:0000313" key="8">
    <source>
        <dbReference type="EMBL" id="SDJ14280.1"/>
    </source>
</evidence>
<dbReference type="HAMAP" id="MF_00375">
    <property type="entry name" value="HemL_aminotrans_3"/>
    <property type="match status" value="1"/>
</dbReference>
<evidence type="ECO:0000256" key="3">
    <source>
        <dbReference type="ARBA" id="ARBA00008981"/>
    </source>
</evidence>
<keyword evidence="7" id="KW-0963">Cytoplasm</keyword>
<evidence type="ECO:0000256" key="2">
    <source>
        <dbReference type="ARBA" id="ARBA00004819"/>
    </source>
</evidence>
<dbReference type="Pfam" id="PF00202">
    <property type="entry name" value="Aminotran_3"/>
    <property type="match status" value="1"/>
</dbReference>
<proteinExistence type="inferred from homology"/>
<evidence type="ECO:0000256" key="7">
    <source>
        <dbReference type="HAMAP-Rule" id="MF_00375"/>
    </source>
</evidence>
<dbReference type="GO" id="GO:0042286">
    <property type="term" value="F:glutamate-1-semialdehyde 2,1-aminomutase activity"/>
    <property type="evidence" value="ECO:0007669"/>
    <property type="project" value="UniProtKB-UniRule"/>
</dbReference>
<dbReference type="EMBL" id="FNEZ01000001">
    <property type="protein sequence ID" value="SDJ14280.1"/>
    <property type="molecule type" value="Genomic_DNA"/>
</dbReference>
<dbReference type="RefSeq" id="WP_091391309.1">
    <property type="nucleotide sequence ID" value="NZ_BKAI01000001.1"/>
</dbReference>
<organism evidence="8 9">
    <name type="scientific">Flavobacterium noncentrifugens</name>
    <dbReference type="NCBI Taxonomy" id="1128970"/>
    <lineage>
        <taxon>Bacteria</taxon>
        <taxon>Pseudomonadati</taxon>
        <taxon>Bacteroidota</taxon>
        <taxon>Flavobacteriia</taxon>
        <taxon>Flavobacteriales</taxon>
        <taxon>Flavobacteriaceae</taxon>
        <taxon>Flavobacterium</taxon>
    </lineage>
</organism>
<dbReference type="InterPro" id="IPR015422">
    <property type="entry name" value="PyrdxlP-dep_Trfase_small"/>
</dbReference>
<keyword evidence="6 7" id="KW-0627">Porphyrin biosynthesis</keyword>
<keyword evidence="4 7" id="KW-0663">Pyridoxal phosphate</keyword>
<dbReference type="Gene3D" id="3.40.640.10">
    <property type="entry name" value="Type I PLP-dependent aspartate aminotransferase-like (Major domain)"/>
    <property type="match status" value="1"/>
</dbReference>
<dbReference type="Gene3D" id="3.90.1150.10">
    <property type="entry name" value="Aspartate Aminotransferase, domain 1"/>
    <property type="match status" value="1"/>
</dbReference>
<comment type="pathway">
    <text evidence="2">Porphyrin-containing compound metabolism; protoporphyrin-IX biosynthesis; 5-aminolevulinate from L-glutamyl-tRNA(Glu): step 2/2.</text>
</comment>
<dbReference type="GO" id="GO:0006782">
    <property type="term" value="P:protoporphyrinogen IX biosynthetic process"/>
    <property type="evidence" value="ECO:0007669"/>
    <property type="project" value="UniProtKB-UniRule"/>
</dbReference>
<dbReference type="InterPro" id="IPR015424">
    <property type="entry name" value="PyrdxlP-dep_Trfase"/>
</dbReference>
<dbReference type="OrthoDB" id="9807885at2"/>
<dbReference type="GO" id="GO:0005737">
    <property type="term" value="C:cytoplasm"/>
    <property type="evidence" value="ECO:0007669"/>
    <property type="project" value="UniProtKB-SubCell"/>
</dbReference>
<reference evidence="8 9" key="1">
    <citation type="submission" date="2016-10" db="EMBL/GenBank/DDBJ databases">
        <authorList>
            <person name="de Groot N.N."/>
        </authorList>
    </citation>
    <scope>NUCLEOTIDE SEQUENCE [LARGE SCALE GENOMIC DNA]</scope>
    <source>
        <strain evidence="8 9">CGMCC 1.10076</strain>
    </source>
</reference>
<name>A0A1G8RD19_9FLAO</name>
<dbReference type="FunFam" id="3.40.640.10:FF:000021">
    <property type="entry name" value="Glutamate-1-semialdehyde 2,1-aminomutase"/>
    <property type="match status" value="1"/>
</dbReference>
<dbReference type="InterPro" id="IPR015421">
    <property type="entry name" value="PyrdxlP-dep_Trfase_major"/>
</dbReference>
<dbReference type="PANTHER" id="PTHR43713:SF3">
    <property type="entry name" value="GLUTAMATE-1-SEMIALDEHYDE 2,1-AMINOMUTASE 1, CHLOROPLASTIC-RELATED"/>
    <property type="match status" value="1"/>
</dbReference>
<evidence type="ECO:0000256" key="1">
    <source>
        <dbReference type="ARBA" id="ARBA00001933"/>
    </source>
</evidence>
<dbReference type="Proteomes" id="UP000199580">
    <property type="component" value="Unassembled WGS sequence"/>
</dbReference>
<keyword evidence="9" id="KW-1185">Reference proteome</keyword>
<sequence>MLYQRSSQLFADAEKVIPGGVNSPVRAFKGVGGTPIFVKSAKGAYLIDEDGNRLIDYINSWGPMILGHAYEPVVNAITEKAKLGTSFGMPTQLETQIAELAVSMVPNIDKIRFVNSGTEACMSAVRLARGYTKRDKIIKFAGCYHGHSDSFLIQAGSGALTFGTPNSPGVTEGTAKDTLLATFNDLQNVADIVHFNKETIAAIIIEPVAGNMGCIPPAAGFLQGLRQLCTKNGILLIFDEVMTGFRLAKGGAQELYNIKADIVTFGKVIGGGLPVGAFAARAEIMDYLAPIGPVYQAGTLSGNPLAMAAGLAMLQALDADAAIFERLDQKTAYLEKGIREALSKNQVGFTVNRVGSMISVHFDKNPVTDLKTAANGDNESFKKFFHGLLQQGVYIAPSAYETWFITDALTYEDLDFTIRAIDEVAKIL</sequence>
<comment type="subcellular location">
    <subcellularLocation>
        <location evidence="7">Cytoplasm</location>
    </subcellularLocation>
</comment>
<comment type="cofactor">
    <cofactor evidence="1 7">
        <name>pyridoxal 5'-phosphate</name>
        <dbReference type="ChEBI" id="CHEBI:597326"/>
    </cofactor>
</comment>
<dbReference type="PANTHER" id="PTHR43713">
    <property type="entry name" value="GLUTAMATE-1-SEMIALDEHYDE 2,1-AMINOMUTASE"/>
    <property type="match status" value="1"/>
</dbReference>
<dbReference type="STRING" id="1128970.SAMN04487935_0047"/>
<dbReference type="InterPro" id="IPR005814">
    <property type="entry name" value="Aminotrans_3"/>
</dbReference>
<dbReference type="InterPro" id="IPR049704">
    <property type="entry name" value="Aminotrans_3_PPA_site"/>
</dbReference>